<evidence type="ECO:0000313" key="2">
    <source>
        <dbReference type="Proteomes" id="UP000196573"/>
    </source>
</evidence>
<accession>A0A1X7AK34</accession>
<reference evidence="1 2" key="1">
    <citation type="submission" date="2017-03" db="EMBL/GenBank/DDBJ databases">
        <authorList>
            <person name="Afonso C.L."/>
            <person name="Miller P.J."/>
            <person name="Scott M.A."/>
            <person name="Spackman E."/>
            <person name="Goraichik I."/>
            <person name="Dimitrov K.M."/>
            <person name="Suarez D.L."/>
            <person name="Swayne D.E."/>
        </authorList>
    </citation>
    <scope>NUCLEOTIDE SEQUENCE [LARGE SCALE GENOMIC DNA]</scope>
    <source>
        <strain evidence="1">SB41UT1</strain>
    </source>
</reference>
<dbReference type="Proteomes" id="UP000196573">
    <property type="component" value="Unassembled WGS sequence"/>
</dbReference>
<evidence type="ECO:0000313" key="1">
    <source>
        <dbReference type="EMBL" id="SMA47381.1"/>
    </source>
</evidence>
<protein>
    <submittedName>
        <fullName evidence="1">Uncharacterized protein</fullName>
    </submittedName>
</protein>
<sequence length="121" mass="13732">MDDTKKIFTTTPATFKAYVVDCGKHDDADSCAITYEPVVAWMHITIPEKYERQEHHCRPITALHGALTEGYALYYPEDDAWQRHSGLYEGHAMTWGKGKTELEKELTDIALGKTNDILTLT</sequence>
<dbReference type="RefSeq" id="WP_087110155.1">
    <property type="nucleotide sequence ID" value="NZ_CBCSCN010000003.1"/>
</dbReference>
<organism evidence="1 2">
    <name type="scientific">Parendozoicomonas haliclonae</name>
    <dbReference type="NCBI Taxonomy" id="1960125"/>
    <lineage>
        <taxon>Bacteria</taxon>
        <taxon>Pseudomonadati</taxon>
        <taxon>Pseudomonadota</taxon>
        <taxon>Gammaproteobacteria</taxon>
        <taxon>Oceanospirillales</taxon>
        <taxon>Endozoicomonadaceae</taxon>
        <taxon>Parendozoicomonas</taxon>
    </lineage>
</organism>
<name>A0A1X7AK34_9GAMM</name>
<gene>
    <name evidence="1" type="ORF">EHSB41UT_02395</name>
</gene>
<dbReference type="AlphaFoldDB" id="A0A1X7AK34"/>
<dbReference type="EMBL" id="FWPT01000005">
    <property type="protein sequence ID" value="SMA47381.1"/>
    <property type="molecule type" value="Genomic_DNA"/>
</dbReference>
<keyword evidence="2" id="KW-1185">Reference proteome</keyword>
<proteinExistence type="predicted"/>